<dbReference type="EMBL" id="BAAAHU010000013">
    <property type="protein sequence ID" value="GAA1007434.1"/>
    <property type="molecule type" value="Genomic_DNA"/>
</dbReference>
<name>A0ABP4DDX2_9ACTN</name>
<protein>
    <submittedName>
        <fullName evidence="2">Uncharacterized protein</fullName>
    </submittedName>
</protein>
<keyword evidence="3" id="KW-1185">Reference proteome</keyword>
<comment type="caution">
    <text evidence="2">The sequence shown here is derived from an EMBL/GenBank/DDBJ whole genome shotgun (WGS) entry which is preliminary data.</text>
</comment>
<evidence type="ECO:0000256" key="1">
    <source>
        <dbReference type="SAM" id="MobiDB-lite"/>
    </source>
</evidence>
<reference evidence="3" key="1">
    <citation type="journal article" date="2019" name="Int. J. Syst. Evol. Microbiol.">
        <title>The Global Catalogue of Microorganisms (GCM) 10K type strain sequencing project: providing services to taxonomists for standard genome sequencing and annotation.</title>
        <authorList>
            <consortium name="The Broad Institute Genomics Platform"/>
            <consortium name="The Broad Institute Genome Sequencing Center for Infectious Disease"/>
            <person name="Wu L."/>
            <person name="Ma J."/>
        </authorList>
    </citation>
    <scope>NUCLEOTIDE SEQUENCE [LARGE SCALE GENOMIC DNA]</scope>
    <source>
        <strain evidence="3">JCM 11269</strain>
    </source>
</reference>
<feature type="region of interest" description="Disordered" evidence="1">
    <location>
        <begin position="1"/>
        <end position="61"/>
    </location>
</feature>
<feature type="compositionally biased region" description="Basic and acidic residues" evidence="1">
    <location>
        <begin position="11"/>
        <end position="24"/>
    </location>
</feature>
<organism evidence="2 3">
    <name type="scientific">Streptomyces thermogriseus</name>
    <dbReference type="NCBI Taxonomy" id="75292"/>
    <lineage>
        <taxon>Bacteria</taxon>
        <taxon>Bacillati</taxon>
        <taxon>Actinomycetota</taxon>
        <taxon>Actinomycetes</taxon>
        <taxon>Kitasatosporales</taxon>
        <taxon>Streptomycetaceae</taxon>
        <taxon>Streptomyces</taxon>
    </lineage>
</organism>
<gene>
    <name evidence="2" type="ORF">GCM10009564_17320</name>
</gene>
<accession>A0ABP4DDX2</accession>
<sequence>MNTHGPAMDTVMDRPWTRDLEDRPGIPPTVRAERRSPAGERAGTAPRERFRKRCPDRRTHV</sequence>
<evidence type="ECO:0000313" key="2">
    <source>
        <dbReference type="EMBL" id="GAA1007434.1"/>
    </source>
</evidence>
<dbReference type="Proteomes" id="UP001501072">
    <property type="component" value="Unassembled WGS sequence"/>
</dbReference>
<proteinExistence type="predicted"/>
<evidence type="ECO:0000313" key="3">
    <source>
        <dbReference type="Proteomes" id="UP001501072"/>
    </source>
</evidence>